<dbReference type="STRING" id="553510.B1H19_31155"/>
<feature type="domain" description="Acyl-CoA dehydrogenase/oxidase N-terminal" evidence="13">
    <location>
        <begin position="8"/>
        <end position="118"/>
    </location>
</feature>
<dbReference type="AlphaFoldDB" id="A0A1V0TZ33"/>
<evidence type="ECO:0000259" key="11">
    <source>
        <dbReference type="Pfam" id="PF00441"/>
    </source>
</evidence>
<dbReference type="Pfam" id="PF00441">
    <property type="entry name" value="Acyl-CoA_dh_1"/>
    <property type="match status" value="1"/>
</dbReference>
<dbReference type="EMBL" id="CP020569">
    <property type="protein sequence ID" value="ARF58050.1"/>
    <property type="molecule type" value="Genomic_DNA"/>
</dbReference>
<evidence type="ECO:0000259" key="12">
    <source>
        <dbReference type="Pfam" id="PF02770"/>
    </source>
</evidence>
<dbReference type="InterPro" id="IPR009075">
    <property type="entry name" value="AcylCo_DH/oxidase_C"/>
</dbReference>
<evidence type="ECO:0000256" key="3">
    <source>
        <dbReference type="ARBA" id="ARBA00009347"/>
    </source>
</evidence>
<evidence type="ECO:0000256" key="4">
    <source>
        <dbReference type="ARBA" id="ARBA00022630"/>
    </source>
</evidence>
<dbReference type="GO" id="GO:0050660">
    <property type="term" value="F:flavin adenine dinucleotide binding"/>
    <property type="evidence" value="ECO:0007669"/>
    <property type="project" value="InterPro"/>
</dbReference>
<dbReference type="InterPro" id="IPR006089">
    <property type="entry name" value="Acyl-CoA_DH_CS"/>
</dbReference>
<comment type="similarity">
    <text evidence="3 10">Belongs to the acyl-CoA dehydrogenase family.</text>
</comment>
<dbReference type="Gene3D" id="1.10.540.10">
    <property type="entry name" value="Acyl-CoA dehydrogenase/oxidase, N-terminal domain"/>
    <property type="match status" value="1"/>
</dbReference>
<dbReference type="KEGG" id="sgv:B1H19_31155"/>
<dbReference type="GO" id="GO:0003995">
    <property type="term" value="F:acyl-CoA dehydrogenase activity"/>
    <property type="evidence" value="ECO:0007669"/>
    <property type="project" value="InterPro"/>
</dbReference>
<evidence type="ECO:0000256" key="5">
    <source>
        <dbReference type="ARBA" id="ARBA00022827"/>
    </source>
</evidence>
<dbReference type="OrthoDB" id="8876745at2"/>
<dbReference type="Gene3D" id="1.20.140.10">
    <property type="entry name" value="Butyryl-CoA Dehydrogenase, subunit A, domain 3"/>
    <property type="match status" value="1"/>
</dbReference>
<dbReference type="PANTHER" id="PTHR48083">
    <property type="entry name" value="MEDIUM-CHAIN SPECIFIC ACYL-COA DEHYDROGENASE, MITOCHONDRIAL-RELATED"/>
    <property type="match status" value="1"/>
</dbReference>
<dbReference type="RefSeq" id="WP_083108030.1">
    <property type="nucleotide sequence ID" value="NZ_CP020569.1"/>
</dbReference>
<organism evidence="14 15">
    <name type="scientific">Streptomyces gilvosporeus</name>
    <dbReference type="NCBI Taxonomy" id="553510"/>
    <lineage>
        <taxon>Bacteria</taxon>
        <taxon>Bacillati</taxon>
        <taxon>Actinomycetota</taxon>
        <taxon>Actinomycetes</taxon>
        <taxon>Kitasatosporales</taxon>
        <taxon>Streptomycetaceae</taxon>
        <taxon>Streptomyces</taxon>
    </lineage>
</organism>
<dbReference type="GO" id="GO:0033539">
    <property type="term" value="P:fatty acid beta-oxidation using acyl-CoA dehydrogenase"/>
    <property type="evidence" value="ECO:0007669"/>
    <property type="project" value="TreeGrafter"/>
</dbReference>
<feature type="domain" description="Acyl-CoA oxidase/dehydrogenase middle" evidence="12">
    <location>
        <begin position="123"/>
        <end position="215"/>
    </location>
</feature>
<evidence type="ECO:0000256" key="2">
    <source>
        <dbReference type="ARBA" id="ARBA00005102"/>
    </source>
</evidence>
<keyword evidence="15" id="KW-1185">Reference proteome</keyword>
<comment type="function">
    <text evidence="7">Catalyzes the dehydrogenation at the alpha-beta position of ACP-bound acyl chains. This results in the introduction of a double bond in the lipidic chain, which is further transferred to the epsilon-amino group of lysine residue in the mycobactin core by MbtK.</text>
</comment>
<evidence type="ECO:0000259" key="13">
    <source>
        <dbReference type="Pfam" id="PF02771"/>
    </source>
</evidence>
<dbReference type="Gene3D" id="2.40.110.10">
    <property type="entry name" value="Butyryl-CoA Dehydrogenase, subunit A, domain 2"/>
    <property type="match status" value="1"/>
</dbReference>
<dbReference type="InterPro" id="IPR036250">
    <property type="entry name" value="AcylCo_DH-like_C"/>
</dbReference>
<evidence type="ECO:0000256" key="10">
    <source>
        <dbReference type="RuleBase" id="RU362125"/>
    </source>
</evidence>
<evidence type="ECO:0000256" key="6">
    <source>
        <dbReference type="ARBA" id="ARBA00023002"/>
    </source>
</evidence>
<dbReference type="GO" id="GO:0005737">
    <property type="term" value="C:cytoplasm"/>
    <property type="evidence" value="ECO:0007669"/>
    <property type="project" value="TreeGrafter"/>
</dbReference>
<evidence type="ECO:0000313" key="15">
    <source>
        <dbReference type="Proteomes" id="UP000192726"/>
    </source>
</evidence>
<evidence type="ECO:0000256" key="1">
    <source>
        <dbReference type="ARBA" id="ARBA00001974"/>
    </source>
</evidence>
<protein>
    <recommendedName>
        <fullName evidence="8">Acyl-[acyl-carrier-protein] dehydrogenase MbtN</fullName>
    </recommendedName>
    <alternativeName>
        <fullName evidence="9">Mycobactin synthase protein N</fullName>
    </alternativeName>
</protein>
<dbReference type="Pfam" id="PF02771">
    <property type="entry name" value="Acyl-CoA_dh_N"/>
    <property type="match status" value="1"/>
</dbReference>
<name>A0A1V0TZ33_9ACTN</name>
<dbReference type="FunFam" id="1.10.540.10:FF:000009">
    <property type="entry name" value="Probable acyl-CoA dehydrogenase"/>
    <property type="match status" value="1"/>
</dbReference>
<dbReference type="InterPro" id="IPR006091">
    <property type="entry name" value="Acyl-CoA_Oxase/DH_mid-dom"/>
</dbReference>
<feature type="domain" description="Acyl-CoA dehydrogenase/oxidase C-terminal" evidence="11">
    <location>
        <begin position="234"/>
        <end position="385"/>
    </location>
</feature>
<proteinExistence type="inferred from homology"/>
<dbReference type="InterPro" id="IPR037069">
    <property type="entry name" value="AcylCoA_DH/ox_N_sf"/>
</dbReference>
<comment type="pathway">
    <text evidence="2">Siderophore biosynthesis; mycobactin biosynthesis.</text>
</comment>
<dbReference type="SUPFAM" id="SSF56645">
    <property type="entry name" value="Acyl-CoA dehydrogenase NM domain-like"/>
    <property type="match status" value="1"/>
</dbReference>
<dbReference type="SUPFAM" id="SSF47203">
    <property type="entry name" value="Acyl-CoA dehydrogenase C-terminal domain-like"/>
    <property type="match status" value="1"/>
</dbReference>
<gene>
    <name evidence="14" type="ORF">B1H19_31155</name>
</gene>
<dbReference type="InterPro" id="IPR009100">
    <property type="entry name" value="AcylCoA_DH/oxidase_NM_dom_sf"/>
</dbReference>
<keyword evidence="5 10" id="KW-0274">FAD</keyword>
<dbReference type="InterPro" id="IPR050741">
    <property type="entry name" value="Acyl-CoA_dehydrogenase"/>
</dbReference>
<dbReference type="PROSITE" id="PS00072">
    <property type="entry name" value="ACYL_COA_DH_1"/>
    <property type="match status" value="1"/>
</dbReference>
<comment type="cofactor">
    <cofactor evidence="1 10">
        <name>FAD</name>
        <dbReference type="ChEBI" id="CHEBI:57692"/>
    </cofactor>
</comment>
<dbReference type="Proteomes" id="UP000192726">
    <property type="component" value="Chromosome"/>
</dbReference>
<dbReference type="InterPro" id="IPR046373">
    <property type="entry name" value="Acyl-CoA_Oxase/DH_mid-dom_sf"/>
</dbReference>
<reference evidence="14 15" key="1">
    <citation type="submission" date="2017-04" db="EMBL/GenBank/DDBJ databases">
        <title>Complete Genome Sequence of Streptomyces gilvosporeus F607, a Capable Producer of Natamycin.</title>
        <authorList>
            <person name="Zong G."/>
            <person name="Zhong C."/>
            <person name="Fu J."/>
            <person name="Qin R."/>
            <person name="Cao G."/>
        </authorList>
    </citation>
    <scope>NUCLEOTIDE SEQUENCE [LARGE SCALE GENOMIC DNA]</scope>
    <source>
        <strain evidence="14 15">F607</strain>
    </source>
</reference>
<dbReference type="InterPro" id="IPR013786">
    <property type="entry name" value="AcylCoA_DH/ox_N"/>
</dbReference>
<accession>A0A1V0TZ33</accession>
<keyword evidence="4 10" id="KW-0285">Flavoprotein</keyword>
<evidence type="ECO:0000256" key="7">
    <source>
        <dbReference type="ARBA" id="ARBA00037085"/>
    </source>
</evidence>
<sequence>MRRSLFAPEHEAFRQTVRDFVDEEIVPYHADWEAAGHVDRSVWRAAGRRGLLGMDIPEEYGGGGLADHRYHVVVAEELARRGAHGPSFSLHSEIIGPYLRDLTTEDQRARWLPGFCLGTLLTCIAITEPEAGSDLQAIRTRAIRDGGDYVLNGQKTFITNGMLADLILVIARTGDGPRGASIFAVEGDTIGLSRRPLANKTGRQAQDTAELSFTDARVPAVNLLGGEGRAFAHLLRNLPTERLSIAVAATATAQQAVDDTLRLLSEQGQYGNEDANAYAGTLHDSQGMRFQLAELATAVTAARAFTDQCVHAHMAGSLESTDAAMVKWWATETCQRVTDRCLQLQAGRGDVAGAPTARAWLDAHAQTIYGGTTEVMKELISQALL</sequence>
<evidence type="ECO:0000256" key="9">
    <source>
        <dbReference type="ARBA" id="ARBA00042660"/>
    </source>
</evidence>
<keyword evidence="6 10" id="KW-0560">Oxidoreductase</keyword>
<evidence type="ECO:0000256" key="8">
    <source>
        <dbReference type="ARBA" id="ARBA00040394"/>
    </source>
</evidence>
<dbReference type="PANTHER" id="PTHR48083:SF20">
    <property type="entry name" value="LONG-CHAIN SPECIFIC ACYL-COA DEHYDROGENASE, MITOCHONDRIAL"/>
    <property type="match status" value="1"/>
</dbReference>
<dbReference type="FunFam" id="2.40.110.10:FF:000002">
    <property type="entry name" value="Acyl-CoA dehydrogenase fadE12"/>
    <property type="match status" value="1"/>
</dbReference>
<dbReference type="Pfam" id="PF02770">
    <property type="entry name" value="Acyl-CoA_dh_M"/>
    <property type="match status" value="1"/>
</dbReference>
<evidence type="ECO:0000313" key="14">
    <source>
        <dbReference type="EMBL" id="ARF58050.1"/>
    </source>
</evidence>